<dbReference type="Gene3D" id="3.40.50.720">
    <property type="entry name" value="NAD(P)-binding Rossmann-like Domain"/>
    <property type="match status" value="2"/>
</dbReference>
<reference evidence="2" key="1">
    <citation type="submission" date="2020-06" db="EMBL/GenBank/DDBJ databases">
        <authorList>
            <consortium name="Plant Systems Biology data submission"/>
        </authorList>
    </citation>
    <scope>NUCLEOTIDE SEQUENCE</scope>
    <source>
        <strain evidence="2">D6</strain>
    </source>
</reference>
<dbReference type="GO" id="GO:0016491">
    <property type="term" value="F:oxidoreductase activity"/>
    <property type="evidence" value="ECO:0007669"/>
    <property type="project" value="TreeGrafter"/>
</dbReference>
<evidence type="ECO:0000313" key="2">
    <source>
        <dbReference type="EMBL" id="CAB9524119.1"/>
    </source>
</evidence>
<dbReference type="EMBL" id="CAICTM010001494">
    <property type="protein sequence ID" value="CAB9524119.1"/>
    <property type="molecule type" value="Genomic_DNA"/>
</dbReference>
<dbReference type="Pfam" id="PF00106">
    <property type="entry name" value="adh_short"/>
    <property type="match status" value="1"/>
</dbReference>
<accession>A0A9N8ERP5</accession>
<dbReference type="InterPro" id="IPR002347">
    <property type="entry name" value="SDR_fam"/>
</dbReference>
<dbReference type="AlphaFoldDB" id="A0A9N8ERP5"/>
<evidence type="ECO:0000256" key="1">
    <source>
        <dbReference type="SAM" id="MobiDB-lite"/>
    </source>
</evidence>
<proteinExistence type="predicted"/>
<dbReference type="OrthoDB" id="191139at2759"/>
<dbReference type="SUPFAM" id="SSF51735">
    <property type="entry name" value="NAD(P)-binding Rossmann-fold domains"/>
    <property type="match status" value="1"/>
</dbReference>
<evidence type="ECO:0000313" key="3">
    <source>
        <dbReference type="Proteomes" id="UP001153069"/>
    </source>
</evidence>
<dbReference type="Proteomes" id="UP001153069">
    <property type="component" value="Unassembled WGS sequence"/>
</dbReference>
<feature type="region of interest" description="Disordered" evidence="1">
    <location>
        <begin position="1"/>
        <end position="25"/>
    </location>
</feature>
<dbReference type="PANTHER" id="PTHR43544:SF2">
    <property type="entry name" value="OXIDOREDUCTASE"/>
    <property type="match status" value="1"/>
</dbReference>
<feature type="compositionally biased region" description="Low complexity" evidence="1">
    <location>
        <begin position="434"/>
        <end position="443"/>
    </location>
</feature>
<name>A0A9N8ERP5_9STRA</name>
<dbReference type="Pfam" id="PF13561">
    <property type="entry name" value="adh_short_C2"/>
    <property type="match status" value="1"/>
</dbReference>
<dbReference type="PANTHER" id="PTHR43544">
    <property type="entry name" value="SHORT-CHAIN DEHYDROGENASE/REDUCTASE"/>
    <property type="match status" value="1"/>
</dbReference>
<protein>
    <submittedName>
        <fullName evidence="2">Oxidoreductase-like protein</fullName>
    </submittedName>
</protein>
<sequence>MNNEQPESKDASKQQSNGTVMVPQLADDGISEEDLAIAVKVLNAVGKLNQRKNRKRKNDNDDQPKEEETKEPEEDGLDLYKKSNLRPFRKALAGCLELHKRTMFNGKHEEVHYEQRKQDRSLKRQKMAEGNMQKKHIANTTLRKGRVEKLNSLKNDAQEEEELKLLAMMVPDGHVDSNSDTTKKLTNGGNQDSIKLPKLRSCYVCKVRYRDLHHFYDQLCPTCAALNWEKRHQTANLANKVAIVTGSRVKIGYQTCLKLLRAGATVVATTRFPNAAAEVYRKESDFEQWKDRLQIYGLDLRDVTGLEAFTRFLKMTCSQGIDILINNACQTIRRPRGFYVPMVEKEQTLWKDSDPIHKSLLQGCLQFEAVRRKLHEQHQAPQSTASPSALPAAEAPLLLMGMEAGNTATVADKPSQDPNQTAVVSTVVEKDTSSQKQKQQQSSPFESSGLSHSAAMSQMVILPEDVGISDQILPPGLTDINGHQLDLRTQNSWLLKMEEVSTPEVMECMFINAIAPFVLNSRLKPLMTIPHDKRPDRFIINVSAMEGKFYRYKMANHPHTNMAKAALNMMTRTSAEDLAKKHRIYMNSVDTGWINDENPLEKASKIAAVNHFQTPIDEVDAASRILDPIFSGVNGGRDSKKVYGVFLKDFRETEW</sequence>
<feature type="compositionally biased region" description="Basic and acidic residues" evidence="1">
    <location>
        <begin position="1"/>
        <end position="12"/>
    </location>
</feature>
<comment type="caution">
    <text evidence="2">The sequence shown here is derived from an EMBL/GenBank/DDBJ whole genome shotgun (WGS) entry which is preliminary data.</text>
</comment>
<gene>
    <name evidence="2" type="ORF">SEMRO_1496_G277530.1</name>
</gene>
<dbReference type="GO" id="GO:0005737">
    <property type="term" value="C:cytoplasm"/>
    <property type="evidence" value="ECO:0007669"/>
    <property type="project" value="TreeGrafter"/>
</dbReference>
<feature type="region of interest" description="Disordered" evidence="1">
    <location>
        <begin position="408"/>
        <end position="450"/>
    </location>
</feature>
<feature type="compositionally biased region" description="Basic and acidic residues" evidence="1">
    <location>
        <begin position="58"/>
        <end position="68"/>
    </location>
</feature>
<feature type="region of interest" description="Disordered" evidence="1">
    <location>
        <begin position="43"/>
        <end position="78"/>
    </location>
</feature>
<organism evidence="2 3">
    <name type="scientific">Seminavis robusta</name>
    <dbReference type="NCBI Taxonomy" id="568900"/>
    <lineage>
        <taxon>Eukaryota</taxon>
        <taxon>Sar</taxon>
        <taxon>Stramenopiles</taxon>
        <taxon>Ochrophyta</taxon>
        <taxon>Bacillariophyta</taxon>
        <taxon>Bacillariophyceae</taxon>
        <taxon>Bacillariophycidae</taxon>
        <taxon>Naviculales</taxon>
        <taxon>Naviculaceae</taxon>
        <taxon>Seminavis</taxon>
    </lineage>
</organism>
<keyword evidence="3" id="KW-1185">Reference proteome</keyword>
<dbReference type="InterPro" id="IPR036291">
    <property type="entry name" value="NAD(P)-bd_dom_sf"/>
</dbReference>
<dbReference type="InterPro" id="IPR051468">
    <property type="entry name" value="Fungal_SecMetab_SDRs"/>
</dbReference>